<proteinExistence type="predicted"/>
<accession>A0A0Q3PHV8</accession>
<keyword evidence="4" id="KW-1185">Reference proteome</keyword>
<dbReference type="EMBL" id="CM000883">
    <property type="protein sequence ID" value="KQJ88937.1"/>
    <property type="molecule type" value="Genomic_DNA"/>
</dbReference>
<dbReference type="AlphaFoldDB" id="A0A0Q3PHV8"/>
<reference evidence="2 3" key="1">
    <citation type="journal article" date="2010" name="Nature">
        <title>Genome sequencing and analysis of the model grass Brachypodium distachyon.</title>
        <authorList>
            <consortium name="International Brachypodium Initiative"/>
        </authorList>
    </citation>
    <scope>NUCLEOTIDE SEQUENCE [LARGE SCALE GENOMIC DNA]</scope>
    <source>
        <strain evidence="2 3">Bd21</strain>
    </source>
</reference>
<sequence>MIQFSGVHRQRTGLCWLDLILRLSFPESSVFPLPRRPTPDAYLPFLSPLPGGTSSPLSPELPLKTQPDDQQ</sequence>
<evidence type="ECO:0000256" key="1">
    <source>
        <dbReference type="SAM" id="MobiDB-lite"/>
    </source>
</evidence>
<reference evidence="3" key="3">
    <citation type="submission" date="2018-08" db="UniProtKB">
        <authorList>
            <consortium name="EnsemblPlants"/>
        </authorList>
    </citation>
    <scope>IDENTIFICATION</scope>
    <source>
        <strain evidence="3">cv. Bd21</strain>
    </source>
</reference>
<dbReference type="Proteomes" id="UP000008810">
    <property type="component" value="Chromosome 4"/>
</dbReference>
<evidence type="ECO:0000313" key="2">
    <source>
        <dbReference type="EMBL" id="KQJ88937.1"/>
    </source>
</evidence>
<dbReference type="EnsemblPlants" id="KQJ88937">
    <property type="protein sequence ID" value="KQJ88937"/>
    <property type="gene ID" value="BRADI_4g22176v3"/>
</dbReference>
<name>A0A0Q3PHV8_BRADI</name>
<evidence type="ECO:0000313" key="3">
    <source>
        <dbReference type="EnsemblPlants" id="KQJ88937"/>
    </source>
</evidence>
<gene>
    <name evidence="2" type="ORF">BRADI_4g22176v3</name>
</gene>
<organism evidence="2">
    <name type="scientific">Brachypodium distachyon</name>
    <name type="common">Purple false brome</name>
    <name type="synonym">Trachynia distachya</name>
    <dbReference type="NCBI Taxonomy" id="15368"/>
    <lineage>
        <taxon>Eukaryota</taxon>
        <taxon>Viridiplantae</taxon>
        <taxon>Streptophyta</taxon>
        <taxon>Embryophyta</taxon>
        <taxon>Tracheophyta</taxon>
        <taxon>Spermatophyta</taxon>
        <taxon>Magnoliopsida</taxon>
        <taxon>Liliopsida</taxon>
        <taxon>Poales</taxon>
        <taxon>Poaceae</taxon>
        <taxon>BOP clade</taxon>
        <taxon>Pooideae</taxon>
        <taxon>Stipodae</taxon>
        <taxon>Brachypodieae</taxon>
        <taxon>Brachypodium</taxon>
    </lineage>
</organism>
<feature type="compositionally biased region" description="Low complexity" evidence="1">
    <location>
        <begin position="44"/>
        <end position="63"/>
    </location>
</feature>
<evidence type="ECO:0000313" key="4">
    <source>
        <dbReference type="Proteomes" id="UP000008810"/>
    </source>
</evidence>
<reference evidence="2" key="2">
    <citation type="submission" date="2017-06" db="EMBL/GenBank/DDBJ databases">
        <title>WGS assembly of Brachypodium distachyon.</title>
        <authorList>
            <consortium name="The International Brachypodium Initiative"/>
            <person name="Lucas S."/>
            <person name="Harmon-Smith M."/>
            <person name="Lail K."/>
            <person name="Tice H."/>
            <person name="Grimwood J."/>
            <person name="Bruce D."/>
            <person name="Barry K."/>
            <person name="Shu S."/>
            <person name="Lindquist E."/>
            <person name="Wang M."/>
            <person name="Pitluck S."/>
            <person name="Vogel J.P."/>
            <person name="Garvin D.F."/>
            <person name="Mockler T.C."/>
            <person name="Schmutz J."/>
            <person name="Rokhsar D."/>
            <person name="Bevan M.W."/>
        </authorList>
    </citation>
    <scope>NUCLEOTIDE SEQUENCE</scope>
    <source>
        <strain evidence="2">Bd21</strain>
    </source>
</reference>
<dbReference type="Gramene" id="KQJ88937">
    <property type="protein sequence ID" value="KQJ88937"/>
    <property type="gene ID" value="BRADI_4g22176v3"/>
</dbReference>
<dbReference type="InParanoid" id="A0A0Q3PHV8"/>
<feature type="region of interest" description="Disordered" evidence="1">
    <location>
        <begin position="44"/>
        <end position="71"/>
    </location>
</feature>
<protein>
    <submittedName>
        <fullName evidence="2 3">Uncharacterized protein</fullName>
    </submittedName>
</protein>